<dbReference type="AlphaFoldDB" id="A0AB40AHN7"/>
<organism evidence="1 2">
    <name type="scientific">Dioscorea cayennensis subsp. rotundata</name>
    <name type="common">White Guinea yam</name>
    <name type="synonym">Dioscorea rotundata</name>
    <dbReference type="NCBI Taxonomy" id="55577"/>
    <lineage>
        <taxon>Eukaryota</taxon>
        <taxon>Viridiplantae</taxon>
        <taxon>Streptophyta</taxon>
        <taxon>Embryophyta</taxon>
        <taxon>Tracheophyta</taxon>
        <taxon>Spermatophyta</taxon>
        <taxon>Magnoliopsida</taxon>
        <taxon>Liliopsida</taxon>
        <taxon>Dioscoreales</taxon>
        <taxon>Dioscoreaceae</taxon>
        <taxon>Dioscorea</taxon>
    </lineage>
</organism>
<gene>
    <name evidence="2" type="primary">LOC120249816</name>
</gene>
<dbReference type="InterPro" id="IPR052147">
    <property type="entry name" value="PP2-like/Lectin"/>
</dbReference>
<evidence type="ECO:0000313" key="1">
    <source>
        <dbReference type="Proteomes" id="UP001515500"/>
    </source>
</evidence>
<dbReference type="GeneID" id="120249816"/>
<dbReference type="PANTHER" id="PTHR48478:SF1">
    <property type="entry name" value="LECTIN-LIKE"/>
    <property type="match status" value="1"/>
</dbReference>
<dbReference type="PANTHER" id="PTHR48478">
    <property type="entry name" value="LECTIN-LIKE"/>
    <property type="match status" value="1"/>
</dbReference>
<dbReference type="RefSeq" id="XP_039114417.1">
    <property type="nucleotide sequence ID" value="XM_039258483.1"/>
</dbReference>
<proteinExistence type="predicted"/>
<sequence>MSGSSHYKPADAADRQKYISKDANGVITIKPRGLNVIWGADERYWKIDTKNDDSAAELVQVCWLEVTGEIQVKDYLEAKKEYKLIFNVELKPDAFGWKESPVHFMVKPGTRGRMWKRCYLGSSPKNTNKMDPFQASRDDKDPGLKFKVAEDAKTVYFGMFEIWNGTWKGGLKIINVEVKPV</sequence>
<dbReference type="Proteomes" id="UP001515500">
    <property type="component" value="Chromosome 19"/>
</dbReference>
<keyword evidence="1" id="KW-1185">Reference proteome</keyword>
<dbReference type="Pfam" id="PF14299">
    <property type="entry name" value="PP2"/>
    <property type="match status" value="1"/>
</dbReference>
<name>A0AB40AHN7_DIOCR</name>
<evidence type="ECO:0000313" key="2">
    <source>
        <dbReference type="RefSeq" id="XP_039114417.1"/>
    </source>
</evidence>
<dbReference type="InterPro" id="IPR025886">
    <property type="entry name" value="PP2-like"/>
</dbReference>
<dbReference type="GO" id="GO:0030246">
    <property type="term" value="F:carbohydrate binding"/>
    <property type="evidence" value="ECO:0007669"/>
    <property type="project" value="InterPro"/>
</dbReference>
<accession>A0AB40AHN7</accession>
<reference evidence="2" key="1">
    <citation type="submission" date="2025-08" db="UniProtKB">
        <authorList>
            <consortium name="RefSeq"/>
        </authorList>
    </citation>
    <scope>IDENTIFICATION</scope>
</reference>
<protein>
    <submittedName>
        <fullName evidence="2">Protein PHLOEM PROTEIN 2-LIKE A9-like</fullName>
    </submittedName>
</protein>